<dbReference type="Proteomes" id="UP000078476">
    <property type="component" value="Unassembled WGS sequence"/>
</dbReference>
<dbReference type="AlphaFoldDB" id="A0A177NHW0"/>
<dbReference type="RefSeq" id="WP_066980448.1">
    <property type="nucleotide sequence ID" value="NZ_LUUI01000091.1"/>
</dbReference>
<feature type="DNA-binding region" description="H-T-H motif" evidence="2">
    <location>
        <begin position="35"/>
        <end position="54"/>
    </location>
</feature>
<protein>
    <submittedName>
        <fullName evidence="4">TetR family transcriptional regulator</fullName>
    </submittedName>
</protein>
<feature type="domain" description="HTH tetR-type" evidence="3">
    <location>
        <begin position="12"/>
        <end position="72"/>
    </location>
</feature>
<dbReference type="PANTHER" id="PTHR43479">
    <property type="entry name" value="ACREF/ENVCD OPERON REPRESSOR-RELATED"/>
    <property type="match status" value="1"/>
</dbReference>
<dbReference type="InterPro" id="IPR009057">
    <property type="entry name" value="Homeodomain-like_sf"/>
</dbReference>
<dbReference type="InterPro" id="IPR050624">
    <property type="entry name" value="HTH-type_Tx_Regulator"/>
</dbReference>
<name>A0A177NHW0_9GAMM</name>
<dbReference type="InterPro" id="IPR001647">
    <property type="entry name" value="HTH_TetR"/>
</dbReference>
<organism evidence="4 5">
    <name type="scientific">Methylomonas lenta</name>
    <dbReference type="NCBI Taxonomy" id="980561"/>
    <lineage>
        <taxon>Bacteria</taxon>
        <taxon>Pseudomonadati</taxon>
        <taxon>Pseudomonadota</taxon>
        <taxon>Gammaproteobacteria</taxon>
        <taxon>Methylococcales</taxon>
        <taxon>Methylococcaceae</taxon>
        <taxon>Methylomonas</taxon>
    </lineage>
</organism>
<evidence type="ECO:0000313" key="5">
    <source>
        <dbReference type="Proteomes" id="UP000078476"/>
    </source>
</evidence>
<keyword evidence="1 2" id="KW-0238">DNA-binding</keyword>
<evidence type="ECO:0000259" key="3">
    <source>
        <dbReference type="PROSITE" id="PS50977"/>
    </source>
</evidence>
<sequence length="224" mass="24932">MTKVMDKDTGLTDARSKLVLAALHVFAEKGFEGATTREICEQANAYISAIRYYFGDKAGLYRAAFTEPMGDKPCHFSIEVYANLPLQEALVLFFKEFLEPLSKGEELRLVMKLHFREMLEPTGAWLQEIDAEIKPQHTAMVGMLKQHLGLIRIDNELHRLAFAIIGMGVHFYVGYDVVKAITPQIVETPKALDALANSLAAYSVAMIEAEAKRRTLGGCHGAIE</sequence>
<comment type="caution">
    <text evidence="4">The sequence shown here is derived from an EMBL/GenBank/DDBJ whole genome shotgun (WGS) entry which is preliminary data.</text>
</comment>
<dbReference type="InterPro" id="IPR015292">
    <property type="entry name" value="Tscrpt_reg_YbiH_C"/>
</dbReference>
<dbReference type="SUPFAM" id="SSF48498">
    <property type="entry name" value="Tetracyclin repressor-like, C-terminal domain"/>
    <property type="match status" value="1"/>
</dbReference>
<dbReference type="Pfam" id="PF09209">
    <property type="entry name" value="CecR_C"/>
    <property type="match status" value="1"/>
</dbReference>
<gene>
    <name evidence="4" type="ORF">A1359_00360</name>
</gene>
<dbReference type="Pfam" id="PF00440">
    <property type="entry name" value="TetR_N"/>
    <property type="match status" value="1"/>
</dbReference>
<dbReference type="SUPFAM" id="SSF46689">
    <property type="entry name" value="Homeodomain-like"/>
    <property type="match status" value="1"/>
</dbReference>
<dbReference type="STRING" id="980561.A1359_00360"/>
<dbReference type="EMBL" id="LUUI01000091">
    <property type="protein sequence ID" value="OAI17043.1"/>
    <property type="molecule type" value="Genomic_DNA"/>
</dbReference>
<evidence type="ECO:0000256" key="1">
    <source>
        <dbReference type="ARBA" id="ARBA00023125"/>
    </source>
</evidence>
<accession>A0A177NHW0</accession>
<dbReference type="PROSITE" id="PS50977">
    <property type="entry name" value="HTH_TETR_2"/>
    <property type="match status" value="1"/>
</dbReference>
<evidence type="ECO:0000256" key="2">
    <source>
        <dbReference type="PROSITE-ProRule" id="PRU00335"/>
    </source>
</evidence>
<dbReference type="GO" id="GO:0003677">
    <property type="term" value="F:DNA binding"/>
    <property type="evidence" value="ECO:0007669"/>
    <property type="project" value="UniProtKB-UniRule"/>
</dbReference>
<evidence type="ECO:0000313" key="4">
    <source>
        <dbReference type="EMBL" id="OAI17043.1"/>
    </source>
</evidence>
<dbReference type="PANTHER" id="PTHR43479:SF11">
    <property type="entry name" value="ACREF_ENVCD OPERON REPRESSOR-RELATED"/>
    <property type="match status" value="1"/>
</dbReference>
<dbReference type="Gene3D" id="1.10.10.60">
    <property type="entry name" value="Homeodomain-like"/>
    <property type="match status" value="1"/>
</dbReference>
<reference evidence="4 5" key="1">
    <citation type="submission" date="2016-03" db="EMBL/GenBank/DDBJ databases">
        <authorList>
            <person name="Ploux O."/>
        </authorList>
    </citation>
    <scope>NUCLEOTIDE SEQUENCE [LARGE SCALE GENOMIC DNA]</scope>
    <source>
        <strain evidence="4 5">R-45370</strain>
    </source>
</reference>
<dbReference type="Gene3D" id="1.10.357.10">
    <property type="entry name" value="Tetracycline Repressor, domain 2"/>
    <property type="match status" value="1"/>
</dbReference>
<keyword evidence="5" id="KW-1185">Reference proteome</keyword>
<dbReference type="OrthoDB" id="5816932at2"/>
<dbReference type="InterPro" id="IPR036271">
    <property type="entry name" value="Tet_transcr_reg_TetR-rel_C_sf"/>
</dbReference>
<proteinExistence type="predicted"/>